<comment type="caution">
    <text evidence="1">The sequence shown here is derived from an EMBL/GenBank/DDBJ whole genome shotgun (WGS) entry which is preliminary data.</text>
</comment>
<evidence type="ECO:0000313" key="2">
    <source>
        <dbReference type="Proteomes" id="UP001163603"/>
    </source>
</evidence>
<dbReference type="EMBL" id="CM047750">
    <property type="protein sequence ID" value="KAJ0007940.1"/>
    <property type="molecule type" value="Genomic_DNA"/>
</dbReference>
<proteinExistence type="predicted"/>
<gene>
    <name evidence="1" type="ORF">Pint_29681</name>
</gene>
<name>A0ACC0X1X1_9ROSI</name>
<evidence type="ECO:0000313" key="1">
    <source>
        <dbReference type="EMBL" id="KAJ0007940.1"/>
    </source>
</evidence>
<sequence length="470" mass="52982">MRKESSKTAHKQFIPYCMPFQDCLVHFPPRFPPPEVCNRHFELVKEIIELHPKIVKTVNKKLETPLHEACRQGRADAVMLLLETKLWVASKLNYENESAFFIACRQGHLAVLKLMMNQSWLTDFEEDGIDLTALHVAAAMGHTGYLEITRLFLRLDQDLALQYNDKGYTPLHLAAIHGKVPILEEFRLSSPTSFQYLTKEGETVCHLAVSFNQYDALVCLANFFISSDLLLKKDQCGNTILHLAVSRGNYQLAMYIVNTSKEILNCRNNKGHTVLEILELSPGNAESKQLKKAIKAAAGNGCELPLDFKLGYQPEVVPTPSSSMSAKSRKDLGTNSPGGVFQEGLLKGKSTVGRTTAFKVFTVMWVAVSFMAIAYFATTWVTMPHCRESGWMFEVLLAISAGTIGTMFVYLAIVLTRHWLRKLKWREEKGKRRRTTATLKVKLSHNMTELILKEKSIQNPPSQTLTVPPH</sequence>
<dbReference type="Proteomes" id="UP001163603">
    <property type="component" value="Chromosome 15"/>
</dbReference>
<organism evidence="1 2">
    <name type="scientific">Pistacia integerrima</name>
    <dbReference type="NCBI Taxonomy" id="434235"/>
    <lineage>
        <taxon>Eukaryota</taxon>
        <taxon>Viridiplantae</taxon>
        <taxon>Streptophyta</taxon>
        <taxon>Embryophyta</taxon>
        <taxon>Tracheophyta</taxon>
        <taxon>Spermatophyta</taxon>
        <taxon>Magnoliopsida</taxon>
        <taxon>eudicotyledons</taxon>
        <taxon>Gunneridae</taxon>
        <taxon>Pentapetalae</taxon>
        <taxon>rosids</taxon>
        <taxon>malvids</taxon>
        <taxon>Sapindales</taxon>
        <taxon>Anacardiaceae</taxon>
        <taxon>Pistacia</taxon>
    </lineage>
</organism>
<protein>
    <submittedName>
        <fullName evidence="1">Uncharacterized protein</fullName>
    </submittedName>
</protein>
<keyword evidence="2" id="KW-1185">Reference proteome</keyword>
<reference evidence="2" key="1">
    <citation type="journal article" date="2023" name="G3 (Bethesda)">
        <title>Genome assembly and association tests identify interacting loci associated with vigor, precocity, and sex in interspecific pistachio rootstocks.</title>
        <authorList>
            <person name="Palmer W."/>
            <person name="Jacygrad E."/>
            <person name="Sagayaradj S."/>
            <person name="Cavanaugh K."/>
            <person name="Han R."/>
            <person name="Bertier L."/>
            <person name="Beede B."/>
            <person name="Kafkas S."/>
            <person name="Golino D."/>
            <person name="Preece J."/>
            <person name="Michelmore R."/>
        </authorList>
    </citation>
    <scope>NUCLEOTIDE SEQUENCE [LARGE SCALE GENOMIC DNA]</scope>
</reference>
<accession>A0ACC0X1X1</accession>